<proteinExistence type="inferred from homology"/>
<evidence type="ECO:0000256" key="3">
    <source>
        <dbReference type="RuleBase" id="RU365095"/>
    </source>
</evidence>
<dbReference type="InterPro" id="IPR005900">
    <property type="entry name" value="6-phosphogluconolactonase_DevB"/>
</dbReference>
<reference evidence="5" key="1">
    <citation type="submission" date="2020-10" db="EMBL/GenBank/DDBJ databases">
        <title>Unveiling of a novel bifunctional photoreceptor, Dualchrome1, isolated from a cosmopolitan green alga.</title>
        <authorList>
            <person name="Suzuki S."/>
            <person name="Kawachi M."/>
        </authorList>
    </citation>
    <scope>NUCLEOTIDE SEQUENCE</scope>
    <source>
        <strain evidence="5">NIES 2893</strain>
    </source>
</reference>
<dbReference type="EMBL" id="BNJQ01000035">
    <property type="protein sequence ID" value="GHP11620.1"/>
    <property type="molecule type" value="Genomic_DNA"/>
</dbReference>
<keyword evidence="6" id="KW-1185">Reference proteome</keyword>
<evidence type="ECO:0000313" key="6">
    <source>
        <dbReference type="Proteomes" id="UP000660262"/>
    </source>
</evidence>
<comment type="pathway">
    <text evidence="1">Carbohydrate degradation; pentose phosphate pathway.</text>
</comment>
<accession>A0A830I0M9</accession>
<dbReference type="Pfam" id="PF01182">
    <property type="entry name" value="Glucosamine_iso"/>
    <property type="match status" value="1"/>
</dbReference>
<evidence type="ECO:0000256" key="2">
    <source>
        <dbReference type="ARBA" id="ARBA00010662"/>
    </source>
</evidence>
<dbReference type="CDD" id="cd01400">
    <property type="entry name" value="6PGL"/>
    <property type="match status" value="1"/>
</dbReference>
<dbReference type="SUPFAM" id="SSF100950">
    <property type="entry name" value="NagB/RpiA/CoA transferase-like"/>
    <property type="match status" value="1"/>
</dbReference>
<name>A0A830I0M9_9CHLO</name>
<dbReference type="InterPro" id="IPR006148">
    <property type="entry name" value="Glc/Gal-6P_isomerase"/>
</dbReference>
<dbReference type="InterPro" id="IPR039104">
    <property type="entry name" value="6PGL"/>
</dbReference>
<dbReference type="GO" id="GO:0017057">
    <property type="term" value="F:6-phosphogluconolactonase activity"/>
    <property type="evidence" value="ECO:0007669"/>
    <property type="project" value="UniProtKB-EC"/>
</dbReference>
<sequence length="268" mass="28319">MSSSLPAGGAECASTISSPFAHVSPGKEEVALELCRRVQQALLTAVSERTKASLAISGGSMNNMLRALKDADDIPWEHVHVFWADERCVPHDHEDSNFGAACKAWIDAVNLDKANNVHPVPAPEKGADEAADAYETLLRSQPDAVLPKSADGTPAFDLLLLGFGPDGHTCSLFPGLPHMDDTSGRAVLAVHDSPKPPPERVTLTAGVCRASRSILFVGVGAEKASTVNICLSDDTASRQLPAARVTREAQQATWLLDMAAAAGELRNP</sequence>
<feature type="domain" description="Glucosamine/galactosamine-6-phosphate isomerase" evidence="4">
    <location>
        <begin position="27"/>
        <end position="254"/>
    </location>
</feature>
<evidence type="ECO:0000256" key="1">
    <source>
        <dbReference type="ARBA" id="ARBA00004959"/>
    </source>
</evidence>
<comment type="similarity">
    <text evidence="2 3">Belongs to the glucosamine/galactosamine-6-phosphate isomerase family. 6-phosphogluconolactonase subfamily.</text>
</comment>
<dbReference type="AlphaFoldDB" id="A0A830I0M9"/>
<dbReference type="GO" id="GO:0005975">
    <property type="term" value="P:carbohydrate metabolic process"/>
    <property type="evidence" value="ECO:0007669"/>
    <property type="project" value="InterPro"/>
</dbReference>
<comment type="caution">
    <text evidence="5">The sequence shown here is derived from an EMBL/GenBank/DDBJ whole genome shotgun (WGS) entry which is preliminary data.</text>
</comment>
<dbReference type="NCBIfam" id="TIGR01198">
    <property type="entry name" value="pgl"/>
    <property type="match status" value="1"/>
</dbReference>
<dbReference type="InterPro" id="IPR037171">
    <property type="entry name" value="NagB/RpiA_transferase-like"/>
</dbReference>
<evidence type="ECO:0000313" key="5">
    <source>
        <dbReference type="EMBL" id="GHP11620.1"/>
    </source>
</evidence>
<dbReference type="OrthoDB" id="432544at2759"/>
<comment type="catalytic activity">
    <reaction evidence="3">
        <text>6-phospho-D-glucono-1,5-lactone + H2O = 6-phospho-D-gluconate + H(+)</text>
        <dbReference type="Rhea" id="RHEA:12556"/>
        <dbReference type="ChEBI" id="CHEBI:15377"/>
        <dbReference type="ChEBI" id="CHEBI:15378"/>
        <dbReference type="ChEBI" id="CHEBI:57955"/>
        <dbReference type="ChEBI" id="CHEBI:58759"/>
        <dbReference type="EC" id="3.1.1.31"/>
    </reaction>
</comment>
<dbReference type="PANTHER" id="PTHR11054:SF0">
    <property type="entry name" value="6-PHOSPHOGLUCONOLACTONASE"/>
    <property type="match status" value="1"/>
</dbReference>
<dbReference type="GO" id="GO:0006098">
    <property type="term" value="P:pentose-phosphate shunt"/>
    <property type="evidence" value="ECO:0007669"/>
    <property type="project" value="UniProtKB-UniPathway"/>
</dbReference>
<dbReference type="Proteomes" id="UP000660262">
    <property type="component" value="Unassembled WGS sequence"/>
</dbReference>
<gene>
    <name evidence="5" type="ORF">PPROV_001034800</name>
</gene>
<dbReference type="EC" id="3.1.1.31" evidence="3"/>
<evidence type="ECO:0000259" key="4">
    <source>
        <dbReference type="Pfam" id="PF01182"/>
    </source>
</evidence>
<dbReference type="UniPathway" id="UPA00115"/>
<dbReference type="PANTHER" id="PTHR11054">
    <property type="entry name" value="6-PHOSPHOGLUCONOLACTONASE"/>
    <property type="match status" value="1"/>
</dbReference>
<dbReference type="Gene3D" id="3.40.50.1360">
    <property type="match status" value="1"/>
</dbReference>
<protein>
    <recommendedName>
        <fullName evidence="3">Probable 6-phosphogluconolactonase</fullName>
        <ecNumber evidence="3">3.1.1.31</ecNumber>
    </recommendedName>
</protein>
<organism evidence="5 6">
    <name type="scientific">Pycnococcus provasolii</name>
    <dbReference type="NCBI Taxonomy" id="41880"/>
    <lineage>
        <taxon>Eukaryota</taxon>
        <taxon>Viridiplantae</taxon>
        <taxon>Chlorophyta</taxon>
        <taxon>Pseudoscourfieldiophyceae</taxon>
        <taxon>Pseudoscourfieldiales</taxon>
        <taxon>Pycnococcaceae</taxon>
        <taxon>Pycnococcus</taxon>
    </lineage>
</organism>